<dbReference type="SUPFAM" id="SSF52833">
    <property type="entry name" value="Thioredoxin-like"/>
    <property type="match status" value="1"/>
</dbReference>
<evidence type="ECO:0000256" key="1">
    <source>
        <dbReference type="ARBA" id="ARBA00006347"/>
    </source>
</evidence>
<reference evidence="4 5" key="1">
    <citation type="submission" date="2023-07" db="EMBL/GenBank/DDBJ databases">
        <title>Genomic Encyclopedia of Type Strains, Phase IV (KMG-IV): sequencing the most valuable type-strain genomes for metagenomic binning, comparative biology and taxonomic classification.</title>
        <authorList>
            <person name="Goeker M."/>
        </authorList>
    </citation>
    <scope>NUCLEOTIDE SEQUENCE [LARGE SCALE GENOMIC DNA]</scope>
    <source>
        <strain evidence="4 5">NIO-1023</strain>
    </source>
</reference>
<accession>A0ABT9MHV2</accession>
<gene>
    <name evidence="4" type="ORF">QO006_003610</name>
</gene>
<dbReference type="InterPro" id="IPR036249">
    <property type="entry name" value="Thioredoxin-like_sf"/>
</dbReference>
<dbReference type="Proteomes" id="UP001232163">
    <property type="component" value="Unassembled WGS sequence"/>
</dbReference>
<feature type="domain" description="Thioredoxin" evidence="3">
    <location>
        <begin position="5"/>
        <end position="94"/>
    </location>
</feature>
<dbReference type="EMBL" id="JAURUR010000020">
    <property type="protein sequence ID" value="MDP9766146.1"/>
    <property type="molecule type" value="Genomic_DNA"/>
</dbReference>
<dbReference type="InterPro" id="IPR051063">
    <property type="entry name" value="PDI"/>
</dbReference>
<proteinExistence type="inferred from homology"/>
<name>A0ABT9MHV2_9DEIO</name>
<dbReference type="InterPro" id="IPR013766">
    <property type="entry name" value="Thioredoxin_domain"/>
</dbReference>
<evidence type="ECO:0000313" key="5">
    <source>
        <dbReference type="Proteomes" id="UP001232163"/>
    </source>
</evidence>
<keyword evidence="5" id="KW-1185">Reference proteome</keyword>
<dbReference type="PANTHER" id="PTHR45672">
    <property type="entry name" value="PROTEIN DISULFIDE-ISOMERASE C17H9.14C-RELATED"/>
    <property type="match status" value="1"/>
</dbReference>
<evidence type="ECO:0000256" key="2">
    <source>
        <dbReference type="ARBA" id="ARBA00022729"/>
    </source>
</evidence>
<dbReference type="PANTHER" id="PTHR45672:SF3">
    <property type="entry name" value="THIOREDOXIN DOMAIN-CONTAINING PROTEIN 5"/>
    <property type="match status" value="1"/>
</dbReference>
<dbReference type="CDD" id="cd02947">
    <property type="entry name" value="TRX_family"/>
    <property type="match status" value="1"/>
</dbReference>
<dbReference type="Gene3D" id="3.40.30.10">
    <property type="entry name" value="Glutaredoxin"/>
    <property type="match status" value="1"/>
</dbReference>
<organism evidence="4 5">
    <name type="scientific">Deinococcus enclensis</name>
    <dbReference type="NCBI Taxonomy" id="1049582"/>
    <lineage>
        <taxon>Bacteria</taxon>
        <taxon>Thermotogati</taxon>
        <taxon>Deinococcota</taxon>
        <taxon>Deinococci</taxon>
        <taxon>Deinococcales</taxon>
        <taxon>Deinococcaceae</taxon>
        <taxon>Deinococcus</taxon>
    </lineage>
</organism>
<sequence>MRNNVQPLTDADFDTAIQEGKWVVHFTSKNCHPCKPVKSILAQLSNEIPGVSFAELNANENLRTVMAQQVSGYPTVIFYVGGRPVDLLYGSKSAAIYHTKAEALANRN</sequence>
<dbReference type="RefSeq" id="WP_307469042.1">
    <property type="nucleotide sequence ID" value="NZ_JAURUR010000020.1"/>
</dbReference>
<comment type="similarity">
    <text evidence="1">Belongs to the protein disulfide isomerase family.</text>
</comment>
<keyword evidence="2" id="KW-0732">Signal</keyword>
<evidence type="ECO:0000313" key="4">
    <source>
        <dbReference type="EMBL" id="MDP9766146.1"/>
    </source>
</evidence>
<comment type="caution">
    <text evidence="4">The sequence shown here is derived from an EMBL/GenBank/DDBJ whole genome shotgun (WGS) entry which is preliminary data.</text>
</comment>
<evidence type="ECO:0000259" key="3">
    <source>
        <dbReference type="Pfam" id="PF00085"/>
    </source>
</evidence>
<dbReference type="Pfam" id="PF00085">
    <property type="entry name" value="Thioredoxin"/>
    <property type="match status" value="1"/>
</dbReference>
<protein>
    <submittedName>
        <fullName evidence="4">Thioredoxin 1</fullName>
    </submittedName>
</protein>